<dbReference type="InterPro" id="IPR015860">
    <property type="entry name" value="ABC_transpr_TagH-like"/>
</dbReference>
<evidence type="ECO:0000256" key="3">
    <source>
        <dbReference type="ARBA" id="ARBA00022475"/>
    </source>
</evidence>
<keyword evidence="6" id="KW-0067">ATP-binding</keyword>
<accession>A4JC21</accession>
<dbReference type="CDD" id="cd10147">
    <property type="entry name" value="Wzt_C-like"/>
    <property type="match status" value="1"/>
</dbReference>
<evidence type="ECO:0000256" key="1">
    <source>
        <dbReference type="ARBA" id="ARBA00005417"/>
    </source>
</evidence>
<organism evidence="8 9">
    <name type="scientific">Burkholderia vietnamiensis (strain G4 / LMG 22486)</name>
    <name type="common">Burkholderia cepacia (strain R1808)</name>
    <dbReference type="NCBI Taxonomy" id="269482"/>
    <lineage>
        <taxon>Bacteria</taxon>
        <taxon>Pseudomonadati</taxon>
        <taxon>Pseudomonadota</taxon>
        <taxon>Betaproteobacteria</taxon>
        <taxon>Burkholderiales</taxon>
        <taxon>Burkholderiaceae</taxon>
        <taxon>Burkholderia</taxon>
        <taxon>Burkholderia cepacia complex</taxon>
    </lineage>
</organism>
<evidence type="ECO:0000256" key="2">
    <source>
        <dbReference type="ARBA" id="ARBA00022448"/>
    </source>
</evidence>
<dbReference type="Pfam" id="PF00005">
    <property type="entry name" value="ABC_tran"/>
    <property type="match status" value="1"/>
</dbReference>
<dbReference type="SMART" id="SM00382">
    <property type="entry name" value="AAA"/>
    <property type="match status" value="1"/>
</dbReference>
<keyword evidence="5" id="KW-0547">Nucleotide-binding</keyword>
<evidence type="ECO:0000256" key="6">
    <source>
        <dbReference type="ARBA" id="ARBA00022840"/>
    </source>
</evidence>
<dbReference type="AlphaFoldDB" id="A4JC21"/>
<reference evidence="9" key="1">
    <citation type="submission" date="2007-03" db="EMBL/GenBank/DDBJ databases">
        <title>Complete sequence of chromosome 1 of Burkholderia vietnamiensis G4.</title>
        <authorList>
            <consortium name="US DOE Joint Genome Institute"/>
            <person name="Copeland A."/>
            <person name="Lucas S."/>
            <person name="Lapidus A."/>
            <person name="Barry K."/>
            <person name="Detter J.C."/>
            <person name="Glavina del Rio T."/>
            <person name="Hammon N."/>
            <person name="Israni S."/>
            <person name="Dalin E."/>
            <person name="Tice H."/>
            <person name="Pitluck S."/>
            <person name="Chain P."/>
            <person name="Malfatti S."/>
            <person name="Shin M."/>
            <person name="Vergez L."/>
            <person name="Schmutz J."/>
            <person name="Larimer F."/>
            <person name="Land M."/>
            <person name="Hauser L."/>
            <person name="Kyrpides N."/>
            <person name="Tiedje J."/>
            <person name="Richardson P."/>
        </authorList>
    </citation>
    <scope>NUCLEOTIDE SEQUENCE [LARGE SCALE GENOMIC DNA]</scope>
    <source>
        <strain evidence="9">G4 / LMG 22486</strain>
    </source>
</reference>
<sequence length="454" mass="49852">MRSSFFACAEHVKANSLSLMQTREPEPTSQTEQLLVNVEHLSKCFRIYDKPADRLRHSLATRIKLPGSNSRQYGRDFWALHDVSFPVRRGETIGIIGRNGSGKSTLLQIVAGTLSPSDGSVTVNGRISALLELGAGFNPEFSGRENVMLSARIMGITSEEIRARFHEIEAFADIGEFIDQPVKTYSSGMYVRLAFAVAIHVSPDILVVDEALAVGDTAFQTKCLTRIRKMQKEGVTILLVTHSTNTLVEYCDRAIYLKRGRLVKDGPCRDVVKLYANDLVDEEGGSAIDIEVPTQHTDTDSPASPAVSDAMTAMSDRTSILNVKIADANGKERTTFSFNEAFRVVVSISVSEPNPKPCFGLQIKSIDDIVLWSATTQHMNIALPPLSAGTYQFTWKMRASFSGNRYVLAVGVGDIASGEYKRHARLPYGGHIDVLPENNSGSGWLAPCPVFEFE</sequence>
<dbReference type="GO" id="GO:0016887">
    <property type="term" value="F:ATP hydrolysis activity"/>
    <property type="evidence" value="ECO:0007669"/>
    <property type="project" value="InterPro"/>
</dbReference>
<dbReference type="InterPro" id="IPR050683">
    <property type="entry name" value="Bact_Polysacc_Export_ATP-bd"/>
</dbReference>
<dbReference type="InterPro" id="IPR003439">
    <property type="entry name" value="ABC_transporter-like_ATP-bd"/>
</dbReference>
<keyword evidence="3" id="KW-1003">Cell membrane</keyword>
<dbReference type="Proteomes" id="UP000002287">
    <property type="component" value="Chromosome 1"/>
</dbReference>
<feature type="domain" description="ABC transporter" evidence="7">
    <location>
        <begin position="63"/>
        <end position="284"/>
    </location>
</feature>
<evidence type="ECO:0000313" key="9">
    <source>
        <dbReference type="Proteomes" id="UP000002287"/>
    </source>
</evidence>
<dbReference type="EMBL" id="CP000614">
    <property type="protein sequence ID" value="ABO53824.1"/>
    <property type="molecule type" value="Genomic_DNA"/>
</dbReference>
<dbReference type="Gene3D" id="2.70.50.60">
    <property type="entry name" value="abc- transporter (atp binding component) like domain"/>
    <property type="match status" value="1"/>
</dbReference>
<dbReference type="PANTHER" id="PTHR46743">
    <property type="entry name" value="TEICHOIC ACIDS EXPORT ATP-BINDING PROTEIN TAGH"/>
    <property type="match status" value="1"/>
</dbReference>
<dbReference type="Gene3D" id="3.40.50.300">
    <property type="entry name" value="P-loop containing nucleotide triphosphate hydrolases"/>
    <property type="match status" value="1"/>
</dbReference>
<evidence type="ECO:0000259" key="7">
    <source>
        <dbReference type="PROSITE" id="PS50893"/>
    </source>
</evidence>
<dbReference type="GO" id="GO:0016020">
    <property type="term" value="C:membrane"/>
    <property type="evidence" value="ECO:0007669"/>
    <property type="project" value="InterPro"/>
</dbReference>
<keyword evidence="4" id="KW-0997">Cell inner membrane</keyword>
<dbReference type="GO" id="GO:0005524">
    <property type="term" value="F:ATP binding"/>
    <property type="evidence" value="ECO:0007669"/>
    <property type="project" value="UniProtKB-KW"/>
</dbReference>
<evidence type="ECO:0000313" key="8">
    <source>
        <dbReference type="EMBL" id="ABO53824.1"/>
    </source>
</evidence>
<dbReference type="InterPro" id="IPR029439">
    <property type="entry name" value="Wzt_C"/>
</dbReference>
<dbReference type="SUPFAM" id="SSF52540">
    <property type="entry name" value="P-loop containing nucleoside triphosphate hydrolases"/>
    <property type="match status" value="1"/>
</dbReference>
<comment type="similarity">
    <text evidence="1">Belongs to the ABC transporter superfamily.</text>
</comment>
<evidence type="ECO:0000256" key="4">
    <source>
        <dbReference type="ARBA" id="ARBA00022519"/>
    </source>
</evidence>
<gene>
    <name evidence="8" type="ordered locus">Bcep1808_0812</name>
</gene>
<dbReference type="KEGG" id="bvi:Bcep1808_0812"/>
<dbReference type="PROSITE" id="PS50893">
    <property type="entry name" value="ABC_TRANSPORTER_2"/>
    <property type="match status" value="1"/>
</dbReference>
<dbReference type="CDD" id="cd03220">
    <property type="entry name" value="ABC_KpsT_Wzt"/>
    <property type="match status" value="1"/>
</dbReference>
<dbReference type="InterPro" id="IPR003593">
    <property type="entry name" value="AAA+_ATPase"/>
</dbReference>
<dbReference type="HOGENOM" id="CLU_000604_101_1_4"/>
<dbReference type="GO" id="GO:0140359">
    <property type="term" value="F:ABC-type transporter activity"/>
    <property type="evidence" value="ECO:0007669"/>
    <property type="project" value="InterPro"/>
</dbReference>
<dbReference type="PANTHER" id="PTHR46743:SF2">
    <property type="entry name" value="TEICHOIC ACIDS EXPORT ATP-BINDING PROTEIN TAGH"/>
    <property type="match status" value="1"/>
</dbReference>
<evidence type="ECO:0000256" key="5">
    <source>
        <dbReference type="ARBA" id="ARBA00022741"/>
    </source>
</evidence>
<proteinExistence type="inferred from homology"/>
<dbReference type="eggNOG" id="COG1134">
    <property type="taxonomic scope" value="Bacteria"/>
</dbReference>
<protein>
    <submittedName>
        <fullName evidence="8">ABC transporter related protein</fullName>
    </submittedName>
</protein>
<dbReference type="InterPro" id="IPR027417">
    <property type="entry name" value="P-loop_NTPase"/>
</dbReference>
<name>A4JC21_BURVG</name>
<dbReference type="Pfam" id="PF14524">
    <property type="entry name" value="Wzt_C"/>
    <property type="match status" value="1"/>
</dbReference>
<keyword evidence="2" id="KW-0813">Transport</keyword>
<keyword evidence="4" id="KW-0472">Membrane</keyword>